<organism evidence="1 2">
    <name type="scientific">Aspergillus tamarii</name>
    <dbReference type="NCBI Taxonomy" id="41984"/>
    <lineage>
        <taxon>Eukaryota</taxon>
        <taxon>Fungi</taxon>
        <taxon>Dikarya</taxon>
        <taxon>Ascomycota</taxon>
        <taxon>Pezizomycotina</taxon>
        <taxon>Eurotiomycetes</taxon>
        <taxon>Eurotiomycetidae</taxon>
        <taxon>Eurotiales</taxon>
        <taxon>Aspergillaceae</taxon>
        <taxon>Aspergillus</taxon>
        <taxon>Aspergillus subgen. Circumdati</taxon>
    </lineage>
</organism>
<evidence type="ECO:0000313" key="2">
    <source>
        <dbReference type="Proteomes" id="UP000326950"/>
    </source>
</evidence>
<proteinExistence type="predicted"/>
<accession>A0A5N6V0Q9</accession>
<protein>
    <submittedName>
        <fullName evidence="1">Uncharacterized protein</fullName>
    </submittedName>
</protein>
<reference evidence="1 2" key="1">
    <citation type="submission" date="2019-04" db="EMBL/GenBank/DDBJ databases">
        <title>Friends and foes A comparative genomics study of 23 Aspergillus species from section Flavi.</title>
        <authorList>
            <consortium name="DOE Joint Genome Institute"/>
            <person name="Kjaerbolling I."/>
            <person name="Vesth T."/>
            <person name="Frisvad J.C."/>
            <person name="Nybo J.L."/>
            <person name="Theobald S."/>
            <person name="Kildgaard S."/>
            <person name="Isbrandt T."/>
            <person name="Kuo A."/>
            <person name="Sato A."/>
            <person name="Lyhne E.K."/>
            <person name="Kogle M.E."/>
            <person name="Wiebenga A."/>
            <person name="Kun R.S."/>
            <person name="Lubbers R.J."/>
            <person name="Makela M.R."/>
            <person name="Barry K."/>
            <person name="Chovatia M."/>
            <person name="Clum A."/>
            <person name="Daum C."/>
            <person name="Haridas S."/>
            <person name="He G."/>
            <person name="LaButti K."/>
            <person name="Lipzen A."/>
            <person name="Mondo S."/>
            <person name="Riley R."/>
            <person name="Salamov A."/>
            <person name="Simmons B.A."/>
            <person name="Magnuson J.K."/>
            <person name="Henrissat B."/>
            <person name="Mortensen U.H."/>
            <person name="Larsen T.O."/>
            <person name="Devries R.P."/>
            <person name="Grigoriev I.V."/>
            <person name="Machida M."/>
            <person name="Baker S.E."/>
            <person name="Andersen M.R."/>
        </authorList>
    </citation>
    <scope>NUCLEOTIDE SEQUENCE [LARGE SCALE GENOMIC DNA]</scope>
    <source>
        <strain evidence="1 2">CBS 117626</strain>
    </source>
</reference>
<sequence length="95" mass="11399">MYHDRRNGTYVYSSRTGWHYQNELWVSEHFAVFGHFPFLLPIIVFYHDKGSLYLVFGFRVYHLQHNCMIPVHGCSPRFTNIIYPPIQTRFNNQSS</sequence>
<name>A0A5N6V0Q9_ASPTM</name>
<gene>
    <name evidence="1" type="ORF">BDV40DRAFT_109951</name>
</gene>
<evidence type="ECO:0000313" key="1">
    <source>
        <dbReference type="EMBL" id="KAE8164514.1"/>
    </source>
</evidence>
<keyword evidence="2" id="KW-1185">Reference proteome</keyword>
<dbReference type="Proteomes" id="UP000326950">
    <property type="component" value="Unassembled WGS sequence"/>
</dbReference>
<dbReference type="AlphaFoldDB" id="A0A5N6V0Q9"/>
<dbReference type="EMBL" id="ML738607">
    <property type="protein sequence ID" value="KAE8164514.1"/>
    <property type="molecule type" value="Genomic_DNA"/>
</dbReference>